<accession>U9UJB2</accession>
<evidence type="ECO:0000313" key="1">
    <source>
        <dbReference type="EMBL" id="ESA19777.1"/>
    </source>
</evidence>
<protein>
    <submittedName>
        <fullName evidence="1">Uncharacterized protein</fullName>
    </submittedName>
</protein>
<dbReference type="AlphaFoldDB" id="U9UJB2"/>
<reference evidence="1" key="1">
    <citation type="submission" date="2013-07" db="EMBL/GenBank/DDBJ databases">
        <title>The genome of an arbuscular mycorrhizal fungus provides insights into the evolution of the oldest plant symbiosis.</title>
        <authorList>
            <consortium name="DOE Joint Genome Institute"/>
            <person name="Tisserant E."/>
            <person name="Malbreil M."/>
            <person name="Kuo A."/>
            <person name="Kohler A."/>
            <person name="Symeonidi A."/>
            <person name="Balestrini R."/>
            <person name="Charron P."/>
            <person name="Duensing N."/>
            <person name="Frei-dit-Frey N."/>
            <person name="Gianinazzi-Pearson V."/>
            <person name="Gilbert B."/>
            <person name="Handa Y."/>
            <person name="Hijri M."/>
            <person name="Kaul R."/>
            <person name="Kawaguchi M."/>
            <person name="Krajinski F."/>
            <person name="Lammers P."/>
            <person name="Lapierre D."/>
            <person name="Masclaux F.G."/>
            <person name="Murat C."/>
            <person name="Morin E."/>
            <person name="Ndikumana S."/>
            <person name="Pagni M."/>
            <person name="Petitpierre D."/>
            <person name="Requena N."/>
            <person name="Rosikiewicz P."/>
            <person name="Riley R."/>
            <person name="Saito K."/>
            <person name="San Clemente H."/>
            <person name="Shapiro H."/>
            <person name="van Tuinen D."/>
            <person name="Becard G."/>
            <person name="Bonfante P."/>
            <person name="Paszkowski U."/>
            <person name="Shachar-Hill Y."/>
            <person name="Young J.P."/>
            <person name="Sanders I.R."/>
            <person name="Henrissat B."/>
            <person name="Rensing S.A."/>
            <person name="Grigoriev I.V."/>
            <person name="Corradi N."/>
            <person name="Roux C."/>
            <person name="Martin F."/>
        </authorList>
    </citation>
    <scope>NUCLEOTIDE SEQUENCE</scope>
    <source>
        <strain evidence="1">DAOM 197198</strain>
    </source>
</reference>
<organism evidence="1">
    <name type="scientific">Rhizophagus irregularis (strain DAOM 181602 / DAOM 197198 / MUCL 43194)</name>
    <name type="common">Arbuscular mycorrhizal fungus</name>
    <name type="synonym">Glomus intraradices</name>
    <dbReference type="NCBI Taxonomy" id="747089"/>
    <lineage>
        <taxon>Eukaryota</taxon>
        <taxon>Fungi</taxon>
        <taxon>Fungi incertae sedis</taxon>
        <taxon>Mucoromycota</taxon>
        <taxon>Glomeromycotina</taxon>
        <taxon>Glomeromycetes</taxon>
        <taxon>Glomerales</taxon>
        <taxon>Glomeraceae</taxon>
        <taxon>Rhizophagus</taxon>
    </lineage>
</organism>
<sequence length="108" mass="12433">MIAGKSEIRALLLLDETNTPNSHFFTIISGTFASSDVSPIQEKHDSVVTLMSDTGNFDFSARTRFSLPQRKDRYQQFFLEACNDDPKLVELKQTYENAHYKKSINDYF</sequence>
<dbReference type="HOGENOM" id="CLU_2198323_0_0_1"/>
<proteinExistence type="predicted"/>
<dbReference type="EMBL" id="KI277955">
    <property type="protein sequence ID" value="ESA19777.1"/>
    <property type="molecule type" value="Genomic_DNA"/>
</dbReference>
<gene>
    <name evidence="1" type="ORF">GLOINDRAFT_19238</name>
</gene>
<name>U9UJB2_RHIID</name>